<accession>A0A368XVK4</accession>
<dbReference type="InterPro" id="IPR006015">
    <property type="entry name" value="Universal_stress_UspA"/>
</dbReference>
<dbReference type="SUPFAM" id="SSF52402">
    <property type="entry name" value="Adenine nucleotide alpha hydrolases-like"/>
    <property type="match status" value="1"/>
</dbReference>
<dbReference type="RefSeq" id="WP_114352543.1">
    <property type="nucleotide sequence ID" value="NZ_QPJJ01000005.1"/>
</dbReference>
<dbReference type="PRINTS" id="PR01438">
    <property type="entry name" value="UNVRSLSTRESS"/>
</dbReference>
<dbReference type="CDD" id="cd00293">
    <property type="entry name" value="USP-like"/>
    <property type="match status" value="1"/>
</dbReference>
<name>A0A368XVK4_9BACI</name>
<protein>
    <submittedName>
        <fullName evidence="3">Nucleotide-binding universal stress UspA family protein</fullName>
    </submittedName>
</protein>
<dbReference type="Gene3D" id="3.40.50.620">
    <property type="entry name" value="HUPs"/>
    <property type="match status" value="1"/>
</dbReference>
<comment type="similarity">
    <text evidence="1">Belongs to the universal stress protein A family.</text>
</comment>
<dbReference type="EMBL" id="QPJJ01000005">
    <property type="protein sequence ID" value="RCW71993.1"/>
    <property type="molecule type" value="Genomic_DNA"/>
</dbReference>
<dbReference type="InterPro" id="IPR006016">
    <property type="entry name" value="UspA"/>
</dbReference>
<dbReference type="AlphaFoldDB" id="A0A368XVK4"/>
<evidence type="ECO:0000259" key="2">
    <source>
        <dbReference type="Pfam" id="PF00582"/>
    </source>
</evidence>
<dbReference type="Pfam" id="PF00582">
    <property type="entry name" value="Usp"/>
    <property type="match status" value="1"/>
</dbReference>
<organism evidence="3 4">
    <name type="scientific">Saliterribacillus persicus</name>
    <dbReference type="NCBI Taxonomy" id="930114"/>
    <lineage>
        <taxon>Bacteria</taxon>
        <taxon>Bacillati</taxon>
        <taxon>Bacillota</taxon>
        <taxon>Bacilli</taxon>
        <taxon>Bacillales</taxon>
        <taxon>Bacillaceae</taxon>
        <taxon>Saliterribacillus</taxon>
    </lineage>
</organism>
<dbReference type="InterPro" id="IPR014729">
    <property type="entry name" value="Rossmann-like_a/b/a_fold"/>
</dbReference>
<proteinExistence type="inferred from homology"/>
<feature type="domain" description="UspA" evidence="2">
    <location>
        <begin position="1"/>
        <end position="138"/>
    </location>
</feature>
<comment type="caution">
    <text evidence="3">The sequence shown here is derived from an EMBL/GenBank/DDBJ whole genome shotgun (WGS) entry which is preliminary data.</text>
</comment>
<gene>
    <name evidence="3" type="ORF">DFR57_105178</name>
</gene>
<evidence type="ECO:0000256" key="1">
    <source>
        <dbReference type="ARBA" id="ARBA00008791"/>
    </source>
</evidence>
<dbReference type="PANTHER" id="PTHR46268:SF6">
    <property type="entry name" value="UNIVERSAL STRESS PROTEIN UP12"/>
    <property type="match status" value="1"/>
</dbReference>
<evidence type="ECO:0000313" key="4">
    <source>
        <dbReference type="Proteomes" id="UP000252585"/>
    </source>
</evidence>
<evidence type="ECO:0000313" key="3">
    <source>
        <dbReference type="EMBL" id="RCW71993.1"/>
    </source>
</evidence>
<dbReference type="Proteomes" id="UP000252585">
    <property type="component" value="Unassembled WGS sequence"/>
</dbReference>
<dbReference type="OrthoDB" id="9777884at2"/>
<reference evidence="3 4" key="1">
    <citation type="submission" date="2018-07" db="EMBL/GenBank/DDBJ databases">
        <title>Genomic Encyclopedia of Type Strains, Phase IV (KMG-IV): sequencing the most valuable type-strain genomes for metagenomic binning, comparative biology and taxonomic classification.</title>
        <authorList>
            <person name="Goeker M."/>
        </authorList>
    </citation>
    <scope>NUCLEOTIDE SEQUENCE [LARGE SCALE GENOMIC DNA]</scope>
    <source>
        <strain evidence="3 4">DSM 27696</strain>
    </source>
</reference>
<sequence>MYKKILLATDGSEHSIRSAEHAVNFAKMSDGTVDVVYVVDSRTSKADVLHKLDKYQVKKEREAKIIPIVELLEKAEVSYQSHFLHGEPGPTIVEYANDQHFDCIIVGSRGLNKVQTMILGSVSHKIAKRVKCPVLIVK</sequence>
<dbReference type="PANTHER" id="PTHR46268">
    <property type="entry name" value="STRESS RESPONSE PROTEIN NHAX"/>
    <property type="match status" value="1"/>
</dbReference>
<keyword evidence="4" id="KW-1185">Reference proteome</keyword>